<dbReference type="Proteomes" id="UP001296993">
    <property type="component" value="Unassembled WGS sequence"/>
</dbReference>
<comment type="caution">
    <text evidence="2">The sequence shown here is derived from an EMBL/GenBank/DDBJ whole genome shotgun (WGS) entry which is preliminary data.</text>
</comment>
<keyword evidence="1" id="KW-1133">Transmembrane helix</keyword>
<feature type="transmembrane region" description="Helical" evidence="1">
    <location>
        <begin position="46"/>
        <end position="63"/>
    </location>
</feature>
<gene>
    <name evidence="2" type="ORF">JOF47_003277</name>
</gene>
<keyword evidence="1" id="KW-0472">Membrane</keyword>
<feature type="transmembrane region" description="Helical" evidence="1">
    <location>
        <begin position="20"/>
        <end position="40"/>
    </location>
</feature>
<accession>A0ABS4XHD8</accession>
<keyword evidence="1" id="KW-0812">Transmembrane</keyword>
<evidence type="ECO:0000313" key="3">
    <source>
        <dbReference type="Proteomes" id="UP001296993"/>
    </source>
</evidence>
<sequence>MANKDAVPAQETISKAGDGLETTGIFISVLCLAVGCLALFASGTGTPLLGVGFGLLLMITGYTKKTSAATMAMFIMQAQALEQKTENKVGEE</sequence>
<proteinExistence type="predicted"/>
<dbReference type="EMBL" id="JAGIOF010000001">
    <property type="protein sequence ID" value="MBP2387766.1"/>
    <property type="molecule type" value="Genomic_DNA"/>
</dbReference>
<name>A0ABS4XHD8_9MICC</name>
<evidence type="ECO:0000313" key="2">
    <source>
        <dbReference type="EMBL" id="MBP2387766.1"/>
    </source>
</evidence>
<evidence type="ECO:0000256" key="1">
    <source>
        <dbReference type="SAM" id="Phobius"/>
    </source>
</evidence>
<dbReference type="RefSeq" id="WP_210000254.1">
    <property type="nucleotide sequence ID" value="NZ_BAAAJY010000001.1"/>
</dbReference>
<protein>
    <submittedName>
        <fullName evidence="2">Uncharacterized protein</fullName>
    </submittedName>
</protein>
<organism evidence="2 3">
    <name type="scientific">Paeniglutamicibacter kerguelensis</name>
    <dbReference type="NCBI Taxonomy" id="254788"/>
    <lineage>
        <taxon>Bacteria</taxon>
        <taxon>Bacillati</taxon>
        <taxon>Actinomycetota</taxon>
        <taxon>Actinomycetes</taxon>
        <taxon>Micrococcales</taxon>
        <taxon>Micrococcaceae</taxon>
        <taxon>Paeniglutamicibacter</taxon>
    </lineage>
</organism>
<reference evidence="2 3" key="1">
    <citation type="submission" date="2021-03" db="EMBL/GenBank/DDBJ databases">
        <title>Sequencing the genomes of 1000 actinobacteria strains.</title>
        <authorList>
            <person name="Klenk H.-P."/>
        </authorList>
    </citation>
    <scope>NUCLEOTIDE SEQUENCE [LARGE SCALE GENOMIC DNA]</scope>
    <source>
        <strain evidence="2 3">DSM 15797</strain>
    </source>
</reference>
<keyword evidence="3" id="KW-1185">Reference proteome</keyword>